<dbReference type="RefSeq" id="WP_133575600.1">
    <property type="nucleotide sequence ID" value="NZ_SNYC01000004.1"/>
</dbReference>
<dbReference type="OrthoDB" id="1115630at2"/>
<evidence type="ECO:0000313" key="3">
    <source>
        <dbReference type="Proteomes" id="UP000295620"/>
    </source>
</evidence>
<keyword evidence="1" id="KW-0732">Signal</keyword>
<protein>
    <recommendedName>
        <fullName evidence="4">Carboxypeptidase-like protein</fullName>
    </recommendedName>
</protein>
<sequence length="213" mass="23940">MKYSFTVLLLFFVSSVFAQQITPGKKLIQFSGIITDVDSNSVVPYVTVTNMTNKGQVYAANYKGFFSFIAHPGDTILYTAVGYKNLIIPIPAVIDDSKYTEMVKMKAEIINLPTFVVFPWATIEDFTRDFMSMKIADDDYLIAAKNLSKQSIGGLIVTMPRDGGEIQSSNFRLNHFNSLNKNMRQTNPLLNPFAWGKLMQSIFRGDESRSAEN</sequence>
<dbReference type="InterPro" id="IPR008969">
    <property type="entry name" value="CarboxyPept-like_regulatory"/>
</dbReference>
<feature type="chain" id="PRO_5020751524" description="Carboxypeptidase-like protein" evidence="1">
    <location>
        <begin position="19"/>
        <end position="213"/>
    </location>
</feature>
<comment type="caution">
    <text evidence="2">The sequence shown here is derived from an EMBL/GenBank/DDBJ whole genome shotgun (WGS) entry which is preliminary data.</text>
</comment>
<accession>A0A4R6SYF1</accession>
<evidence type="ECO:0000313" key="2">
    <source>
        <dbReference type="EMBL" id="TDQ09525.1"/>
    </source>
</evidence>
<dbReference type="EMBL" id="SNYC01000004">
    <property type="protein sequence ID" value="TDQ09525.1"/>
    <property type="molecule type" value="Genomic_DNA"/>
</dbReference>
<reference evidence="2 3" key="1">
    <citation type="submission" date="2019-03" db="EMBL/GenBank/DDBJ databases">
        <title>Genomic Encyclopedia of Archaeal and Bacterial Type Strains, Phase II (KMG-II): from individual species to whole genera.</title>
        <authorList>
            <person name="Goeker M."/>
        </authorList>
    </citation>
    <scope>NUCLEOTIDE SEQUENCE [LARGE SCALE GENOMIC DNA]</scope>
    <source>
        <strain evidence="2 3">DSM 19035</strain>
    </source>
</reference>
<proteinExistence type="predicted"/>
<evidence type="ECO:0008006" key="4">
    <source>
        <dbReference type="Google" id="ProtNLM"/>
    </source>
</evidence>
<dbReference type="Proteomes" id="UP000295620">
    <property type="component" value="Unassembled WGS sequence"/>
</dbReference>
<gene>
    <name evidence="2" type="ORF">ATK78_1681</name>
</gene>
<dbReference type="AlphaFoldDB" id="A0A4R6SYF1"/>
<evidence type="ECO:0000256" key="1">
    <source>
        <dbReference type="SAM" id="SignalP"/>
    </source>
</evidence>
<dbReference type="SUPFAM" id="SSF49464">
    <property type="entry name" value="Carboxypeptidase regulatory domain-like"/>
    <property type="match status" value="1"/>
</dbReference>
<name>A0A4R6SYF1_9SPHI</name>
<keyword evidence="3" id="KW-1185">Reference proteome</keyword>
<organism evidence="2 3">
    <name type="scientific">Pedobacter metabolipauper</name>
    <dbReference type="NCBI Taxonomy" id="425513"/>
    <lineage>
        <taxon>Bacteria</taxon>
        <taxon>Pseudomonadati</taxon>
        <taxon>Bacteroidota</taxon>
        <taxon>Sphingobacteriia</taxon>
        <taxon>Sphingobacteriales</taxon>
        <taxon>Sphingobacteriaceae</taxon>
        <taxon>Pedobacter</taxon>
    </lineage>
</organism>
<feature type="signal peptide" evidence="1">
    <location>
        <begin position="1"/>
        <end position="18"/>
    </location>
</feature>